<dbReference type="Proteomes" id="UP001605036">
    <property type="component" value="Unassembled WGS sequence"/>
</dbReference>
<sequence length="109" mass="12107">MREEAIYQANLARLQLSHGISLLDVKGGMSSDGNSSNGNETEDDGITKSNGISEKVNQTREELQTSEDLPCRRINNSDRDIQPDERLTAIAKSSKEGKKMPFCPVFFVF</sequence>
<feature type="region of interest" description="Disordered" evidence="1">
    <location>
        <begin position="26"/>
        <end position="86"/>
    </location>
</feature>
<comment type="caution">
    <text evidence="2">The sequence shown here is derived from an EMBL/GenBank/DDBJ whole genome shotgun (WGS) entry which is preliminary data.</text>
</comment>
<dbReference type="EMBL" id="JBHFFA010000006">
    <property type="protein sequence ID" value="KAL2622395.1"/>
    <property type="molecule type" value="Genomic_DNA"/>
</dbReference>
<reference evidence="2 3" key="1">
    <citation type="submission" date="2024-09" db="EMBL/GenBank/DDBJ databases">
        <title>Chromosome-scale assembly of Riccia fluitans.</title>
        <authorList>
            <person name="Paukszto L."/>
            <person name="Sawicki J."/>
            <person name="Karawczyk K."/>
            <person name="Piernik-Szablinska J."/>
            <person name="Szczecinska M."/>
            <person name="Mazdziarz M."/>
        </authorList>
    </citation>
    <scope>NUCLEOTIDE SEQUENCE [LARGE SCALE GENOMIC DNA]</scope>
    <source>
        <strain evidence="2">Rf_01</strain>
        <tissue evidence="2">Aerial parts of the thallus</tissue>
    </source>
</reference>
<feature type="compositionally biased region" description="Low complexity" evidence="1">
    <location>
        <begin position="27"/>
        <end position="39"/>
    </location>
</feature>
<feature type="compositionally biased region" description="Polar residues" evidence="1">
    <location>
        <begin position="47"/>
        <end position="56"/>
    </location>
</feature>
<proteinExistence type="predicted"/>
<keyword evidence="3" id="KW-1185">Reference proteome</keyword>
<protein>
    <submittedName>
        <fullName evidence="2">Uncharacterized protein</fullName>
    </submittedName>
</protein>
<accession>A0ABD1Y6L9</accession>
<evidence type="ECO:0000256" key="1">
    <source>
        <dbReference type="SAM" id="MobiDB-lite"/>
    </source>
</evidence>
<organism evidence="2 3">
    <name type="scientific">Riccia fluitans</name>
    <dbReference type="NCBI Taxonomy" id="41844"/>
    <lineage>
        <taxon>Eukaryota</taxon>
        <taxon>Viridiplantae</taxon>
        <taxon>Streptophyta</taxon>
        <taxon>Embryophyta</taxon>
        <taxon>Marchantiophyta</taxon>
        <taxon>Marchantiopsida</taxon>
        <taxon>Marchantiidae</taxon>
        <taxon>Marchantiales</taxon>
        <taxon>Ricciaceae</taxon>
        <taxon>Riccia</taxon>
    </lineage>
</organism>
<evidence type="ECO:0000313" key="3">
    <source>
        <dbReference type="Proteomes" id="UP001605036"/>
    </source>
</evidence>
<feature type="compositionally biased region" description="Basic and acidic residues" evidence="1">
    <location>
        <begin position="57"/>
        <end position="86"/>
    </location>
</feature>
<gene>
    <name evidence="2" type="ORF">R1flu_002600</name>
</gene>
<evidence type="ECO:0000313" key="2">
    <source>
        <dbReference type="EMBL" id="KAL2622395.1"/>
    </source>
</evidence>
<dbReference type="AlphaFoldDB" id="A0ABD1Y6L9"/>
<name>A0ABD1Y6L9_9MARC</name>